<comment type="caution">
    <text evidence="2">The sequence shown here is derived from an EMBL/GenBank/DDBJ whole genome shotgun (WGS) entry which is preliminary data.</text>
</comment>
<proteinExistence type="predicted"/>
<evidence type="ECO:0000313" key="2">
    <source>
        <dbReference type="EMBL" id="PIC45393.1"/>
    </source>
</evidence>
<keyword evidence="1" id="KW-1133">Transmembrane helix</keyword>
<protein>
    <submittedName>
        <fullName evidence="2">Uncharacterized protein</fullName>
    </submittedName>
</protein>
<name>A0A2G5V0T0_9PELO</name>
<dbReference type="AlphaFoldDB" id="A0A2G5V0T0"/>
<gene>
    <name evidence="2" type="primary">Cni-B0228.6</name>
    <name evidence="2" type="synonym">Cnig_chr_II.g5428</name>
    <name evidence="2" type="ORF">B9Z55_005428</name>
</gene>
<feature type="transmembrane region" description="Helical" evidence="1">
    <location>
        <begin position="79"/>
        <end position="104"/>
    </location>
</feature>
<keyword evidence="1" id="KW-0812">Transmembrane</keyword>
<dbReference type="EMBL" id="PDUG01000002">
    <property type="protein sequence ID" value="PIC45393.1"/>
    <property type="molecule type" value="Genomic_DNA"/>
</dbReference>
<keyword evidence="3" id="KW-1185">Reference proteome</keyword>
<keyword evidence="1" id="KW-0472">Membrane</keyword>
<reference evidence="3" key="1">
    <citation type="submission" date="2017-10" db="EMBL/GenBank/DDBJ databases">
        <title>Rapid genome shrinkage in a self-fertile nematode reveals novel sperm competition proteins.</title>
        <authorList>
            <person name="Yin D."/>
            <person name="Schwarz E.M."/>
            <person name="Thomas C.G."/>
            <person name="Felde R.L."/>
            <person name="Korf I.F."/>
            <person name="Cutter A.D."/>
            <person name="Schartner C.M."/>
            <person name="Ralston E.J."/>
            <person name="Meyer B.J."/>
            <person name="Haag E.S."/>
        </authorList>
    </citation>
    <scope>NUCLEOTIDE SEQUENCE [LARGE SCALE GENOMIC DNA]</scope>
    <source>
        <strain evidence="3">JU1422</strain>
    </source>
</reference>
<evidence type="ECO:0000256" key="1">
    <source>
        <dbReference type="SAM" id="Phobius"/>
    </source>
</evidence>
<dbReference type="Proteomes" id="UP000230233">
    <property type="component" value="Chromosome II"/>
</dbReference>
<organism evidence="2 3">
    <name type="scientific">Caenorhabditis nigoni</name>
    <dbReference type="NCBI Taxonomy" id="1611254"/>
    <lineage>
        <taxon>Eukaryota</taxon>
        <taxon>Metazoa</taxon>
        <taxon>Ecdysozoa</taxon>
        <taxon>Nematoda</taxon>
        <taxon>Chromadorea</taxon>
        <taxon>Rhabditida</taxon>
        <taxon>Rhabditina</taxon>
        <taxon>Rhabditomorpha</taxon>
        <taxon>Rhabditoidea</taxon>
        <taxon>Rhabditidae</taxon>
        <taxon>Peloderinae</taxon>
        <taxon>Caenorhabditis</taxon>
    </lineage>
</organism>
<dbReference type="OrthoDB" id="10294958at2759"/>
<evidence type="ECO:0000313" key="3">
    <source>
        <dbReference type="Proteomes" id="UP000230233"/>
    </source>
</evidence>
<sequence>MASDSLESSFEIVPKSEVAMNRKMAVEMLREMAKEELLKEDAFESIADTKETETAIKLAALKKAYEGLKRSRSARRKSMLEAALFITVISFLIINTFSDLLFFLSDIQESCGKRGSQTDDDFKMSVAEFTANIKASGRINRPIGNFENAALYYLLSEKQPIEIAFRRQWIPDHEFFEGVENFVRGMEWEATLEEELFVHGVPNFDHKFQLEEMTLRTIYNHKIYNQKFLNLGTKEMIDKNHSIEYFTSQRTLIRLEKNNGKEVSRTEYFLKLGDLHVFDKRGEFECTRVFYAPAIDKEIKKRMK</sequence>
<accession>A0A2G5V0T0</accession>